<name>A0A2P2KYP0_RHIMU</name>
<feature type="chain" id="PRO_5015171321" evidence="1">
    <location>
        <begin position="18"/>
        <end position="46"/>
    </location>
</feature>
<accession>A0A2P2KYP0</accession>
<reference evidence="2" key="1">
    <citation type="submission" date="2018-02" db="EMBL/GenBank/DDBJ databases">
        <title>Rhizophora mucronata_Transcriptome.</title>
        <authorList>
            <person name="Meera S.P."/>
            <person name="Sreeshan A."/>
            <person name="Augustine A."/>
        </authorList>
    </citation>
    <scope>NUCLEOTIDE SEQUENCE</scope>
    <source>
        <tissue evidence="2">Leaf</tissue>
    </source>
</reference>
<evidence type="ECO:0000256" key="1">
    <source>
        <dbReference type="SAM" id="SignalP"/>
    </source>
</evidence>
<sequence>MIKIFTLLTSLFSLCFGYLAHENGIFQSTYIPTRTQIIFFPFSCWV</sequence>
<keyword evidence="1" id="KW-0732">Signal</keyword>
<protein>
    <submittedName>
        <fullName evidence="2">Uncharacterized protein</fullName>
    </submittedName>
</protein>
<proteinExistence type="predicted"/>
<dbReference type="AlphaFoldDB" id="A0A2P2KYP0"/>
<feature type="signal peptide" evidence="1">
    <location>
        <begin position="1"/>
        <end position="17"/>
    </location>
</feature>
<dbReference type="EMBL" id="GGEC01030345">
    <property type="protein sequence ID" value="MBX10829.1"/>
    <property type="molecule type" value="Transcribed_RNA"/>
</dbReference>
<organism evidence="2">
    <name type="scientific">Rhizophora mucronata</name>
    <name type="common">Asiatic mangrove</name>
    <dbReference type="NCBI Taxonomy" id="61149"/>
    <lineage>
        <taxon>Eukaryota</taxon>
        <taxon>Viridiplantae</taxon>
        <taxon>Streptophyta</taxon>
        <taxon>Embryophyta</taxon>
        <taxon>Tracheophyta</taxon>
        <taxon>Spermatophyta</taxon>
        <taxon>Magnoliopsida</taxon>
        <taxon>eudicotyledons</taxon>
        <taxon>Gunneridae</taxon>
        <taxon>Pentapetalae</taxon>
        <taxon>rosids</taxon>
        <taxon>fabids</taxon>
        <taxon>Malpighiales</taxon>
        <taxon>Rhizophoraceae</taxon>
        <taxon>Rhizophora</taxon>
    </lineage>
</organism>
<evidence type="ECO:0000313" key="2">
    <source>
        <dbReference type="EMBL" id="MBX10829.1"/>
    </source>
</evidence>